<dbReference type="InterPro" id="IPR001584">
    <property type="entry name" value="Integrase_cat-core"/>
</dbReference>
<dbReference type="InterPro" id="IPR012337">
    <property type="entry name" value="RNaseH-like_sf"/>
</dbReference>
<sequence>MNVAAKLIKNKVGLLRLAEELGNVSQACKIFGYSRDSFYRYKELFDEGGEAALQEISRKKPLLKNRIEPQIENAVIAMATDNPAYGQLRASNELRKQGVFISPAGVRCVWLRHDLETFKKRLKALETKAGKEGLVLTEAQIIALERAKEEKTAHGEIETHHPGYLGAQDTYYVGTIKGVGRIYQQTFIDTYTKVAFAKLYDRKNALVAADMLNDRIVPFYEEYGIRLLRVLTDRGTEYCGAREYHEYQLYLALEDIDHSKTKARSPQTNGICERFNRTVQDEFYAIAFRKKIYSTMEEMQTDLDAWLYDYNHNRTHTGKYCFGRTPGSVK</sequence>
<dbReference type="RefSeq" id="WP_145718821.1">
    <property type="nucleotide sequence ID" value="NZ_BAAAFY010000006.1"/>
</dbReference>
<dbReference type="SUPFAM" id="SSF46689">
    <property type="entry name" value="Homeodomain-like"/>
    <property type="match status" value="1"/>
</dbReference>
<dbReference type="Gene3D" id="3.30.420.10">
    <property type="entry name" value="Ribonuclease H-like superfamily/Ribonuclease H"/>
    <property type="match status" value="1"/>
</dbReference>
<dbReference type="Pfam" id="PF13551">
    <property type="entry name" value="HTH_29"/>
    <property type="match status" value="1"/>
</dbReference>
<organism evidence="2 3">
    <name type="scientific">Chitinophaga japonensis</name>
    <name type="common">Flexibacter japonensis</name>
    <dbReference type="NCBI Taxonomy" id="104662"/>
    <lineage>
        <taxon>Bacteria</taxon>
        <taxon>Pseudomonadati</taxon>
        <taxon>Bacteroidota</taxon>
        <taxon>Chitinophagia</taxon>
        <taxon>Chitinophagales</taxon>
        <taxon>Chitinophagaceae</taxon>
        <taxon>Chitinophaga</taxon>
    </lineage>
</organism>
<dbReference type="GO" id="GO:0003676">
    <property type="term" value="F:nucleic acid binding"/>
    <property type="evidence" value="ECO:0007669"/>
    <property type="project" value="InterPro"/>
</dbReference>
<dbReference type="PANTHER" id="PTHR46889">
    <property type="entry name" value="TRANSPOSASE INSF FOR INSERTION SEQUENCE IS3B-RELATED"/>
    <property type="match status" value="1"/>
</dbReference>
<keyword evidence="3" id="KW-1185">Reference proteome</keyword>
<protein>
    <submittedName>
        <fullName evidence="2">Winged helix-turn helix protein</fullName>
    </submittedName>
</protein>
<dbReference type="Pfam" id="PF13683">
    <property type="entry name" value="rve_3"/>
    <property type="match status" value="1"/>
</dbReference>
<dbReference type="PANTHER" id="PTHR46889:SF4">
    <property type="entry name" value="TRANSPOSASE INSO FOR INSERTION SEQUENCE ELEMENT IS911B-RELATED"/>
    <property type="match status" value="1"/>
</dbReference>
<name>A0A562SMT5_CHIJA</name>
<dbReference type="InterPro" id="IPR047656">
    <property type="entry name" value="IS481-like_transpos"/>
</dbReference>
<dbReference type="InterPro" id="IPR036397">
    <property type="entry name" value="RNaseH_sf"/>
</dbReference>
<reference evidence="2 3" key="1">
    <citation type="journal article" date="2013" name="Stand. Genomic Sci.">
        <title>Genomic Encyclopedia of Type Strains, Phase I: The one thousand microbial genomes (KMG-I) project.</title>
        <authorList>
            <person name="Kyrpides N.C."/>
            <person name="Woyke T."/>
            <person name="Eisen J.A."/>
            <person name="Garrity G."/>
            <person name="Lilburn T.G."/>
            <person name="Beck B.J."/>
            <person name="Whitman W.B."/>
            <person name="Hugenholtz P."/>
            <person name="Klenk H.P."/>
        </authorList>
    </citation>
    <scope>NUCLEOTIDE SEQUENCE [LARGE SCALE GENOMIC DNA]</scope>
    <source>
        <strain evidence="2 3">DSM 13484</strain>
    </source>
</reference>
<dbReference type="EMBL" id="VLLG01000006">
    <property type="protein sequence ID" value="TWI82599.1"/>
    <property type="molecule type" value="Genomic_DNA"/>
</dbReference>
<feature type="domain" description="Integrase catalytic" evidence="1">
    <location>
        <begin position="158"/>
        <end position="330"/>
    </location>
</feature>
<gene>
    <name evidence="2" type="ORF">LX66_5173</name>
</gene>
<proteinExistence type="predicted"/>
<dbReference type="Proteomes" id="UP000316778">
    <property type="component" value="Unassembled WGS sequence"/>
</dbReference>
<accession>A0A562SMT5</accession>
<evidence type="ECO:0000259" key="1">
    <source>
        <dbReference type="PROSITE" id="PS50994"/>
    </source>
</evidence>
<dbReference type="GO" id="GO:0015074">
    <property type="term" value="P:DNA integration"/>
    <property type="evidence" value="ECO:0007669"/>
    <property type="project" value="InterPro"/>
</dbReference>
<dbReference type="PROSITE" id="PS50994">
    <property type="entry name" value="INTEGRASE"/>
    <property type="match status" value="1"/>
</dbReference>
<dbReference type="NCBIfam" id="NF033577">
    <property type="entry name" value="transpos_IS481"/>
    <property type="match status" value="1"/>
</dbReference>
<dbReference type="OrthoDB" id="930609at2"/>
<dbReference type="InterPro" id="IPR009057">
    <property type="entry name" value="Homeodomain-like_sf"/>
</dbReference>
<dbReference type="SUPFAM" id="SSF53098">
    <property type="entry name" value="Ribonuclease H-like"/>
    <property type="match status" value="1"/>
</dbReference>
<evidence type="ECO:0000313" key="3">
    <source>
        <dbReference type="Proteomes" id="UP000316778"/>
    </source>
</evidence>
<dbReference type="InterPro" id="IPR050900">
    <property type="entry name" value="Transposase_IS3/IS150/IS904"/>
</dbReference>
<dbReference type="AlphaFoldDB" id="A0A562SMT5"/>
<comment type="caution">
    <text evidence="2">The sequence shown here is derived from an EMBL/GenBank/DDBJ whole genome shotgun (WGS) entry which is preliminary data.</text>
</comment>
<evidence type="ECO:0000313" key="2">
    <source>
        <dbReference type="EMBL" id="TWI82599.1"/>
    </source>
</evidence>